<organism evidence="1 2">
    <name type="scientific">Thomasclavelia ramosa</name>
    <dbReference type="NCBI Taxonomy" id="1547"/>
    <lineage>
        <taxon>Bacteria</taxon>
        <taxon>Bacillati</taxon>
        <taxon>Bacillota</taxon>
        <taxon>Erysipelotrichia</taxon>
        <taxon>Erysipelotrichales</taxon>
        <taxon>Coprobacillaceae</taxon>
        <taxon>Thomasclavelia</taxon>
    </lineage>
</organism>
<dbReference type="RefSeq" id="WP_009009955.1">
    <property type="nucleotide sequence ID" value="NZ_BAABXX010000002.1"/>
</dbReference>
<evidence type="ECO:0000313" key="1">
    <source>
        <dbReference type="EMBL" id="MDB7085470.1"/>
    </source>
</evidence>
<reference evidence="1" key="1">
    <citation type="submission" date="2023-01" db="EMBL/GenBank/DDBJ databases">
        <title>Human gut microbiome strain richness.</title>
        <authorList>
            <person name="Chen-Liaw A."/>
        </authorList>
    </citation>
    <scope>NUCLEOTIDE SEQUENCE</scope>
    <source>
        <strain evidence="1">1001217st2_G6_1001217B_191108</strain>
    </source>
</reference>
<dbReference type="SUPFAM" id="SSF160704">
    <property type="entry name" value="YehR-like"/>
    <property type="match status" value="1"/>
</dbReference>
<dbReference type="InterPro" id="IPR009736">
    <property type="entry name" value="DUF1307"/>
</dbReference>
<proteinExistence type="predicted"/>
<dbReference type="InterPro" id="IPR036699">
    <property type="entry name" value="YehR-like_sf"/>
</dbReference>
<protein>
    <submittedName>
        <fullName evidence="1">DUF1307 domain-containing protein</fullName>
    </submittedName>
</protein>
<dbReference type="Gene3D" id="3.30.1830.10">
    <property type="entry name" value="YehR-like"/>
    <property type="match status" value="1"/>
</dbReference>
<dbReference type="PROSITE" id="PS51257">
    <property type="entry name" value="PROKAR_LIPOPROTEIN"/>
    <property type="match status" value="1"/>
</dbReference>
<dbReference type="Proteomes" id="UP001211987">
    <property type="component" value="Unassembled WGS sequence"/>
</dbReference>
<dbReference type="AlphaFoldDB" id="A0AB35IP64"/>
<accession>A0AB35IP64</accession>
<gene>
    <name evidence="1" type="ORF">PM738_16805</name>
</gene>
<evidence type="ECO:0000313" key="2">
    <source>
        <dbReference type="Proteomes" id="UP001211987"/>
    </source>
</evidence>
<dbReference type="Pfam" id="PF06998">
    <property type="entry name" value="DUF1307"/>
    <property type="match status" value="1"/>
</dbReference>
<dbReference type="EMBL" id="JAQLKE010000040">
    <property type="protein sequence ID" value="MDB7085470.1"/>
    <property type="molecule type" value="Genomic_DNA"/>
</dbReference>
<sequence>MKKLIAVILPLLFLTGCSKTVETVCTIPEENSSGLTSSLKMTFVSKDGYVKEVEQKETTKLEGMDISNEEFKNASKELKKSYEKYKGLKYNYSYNKKNSEVVETLEIDCSKADSDTLTLIGLSINEQDLKDNEIIKISLKDSIKNMKSYGLECKEK</sequence>
<name>A0AB35IP64_9FIRM</name>
<comment type="caution">
    <text evidence="1">The sequence shown here is derived from an EMBL/GenBank/DDBJ whole genome shotgun (WGS) entry which is preliminary data.</text>
</comment>